<evidence type="ECO:0000259" key="4">
    <source>
        <dbReference type="Pfam" id="PF25917"/>
    </source>
</evidence>
<dbReference type="AlphaFoldDB" id="A0A7Z1MH54"/>
<comment type="similarity">
    <text evidence="2">Belongs to the membrane fusion protein (MFP) (TC 8.A.1) family.</text>
</comment>
<dbReference type="Pfam" id="PF25967">
    <property type="entry name" value="RND-MFP_C"/>
    <property type="match status" value="1"/>
</dbReference>
<dbReference type="GO" id="GO:0005886">
    <property type="term" value="C:plasma membrane"/>
    <property type="evidence" value="ECO:0007669"/>
    <property type="project" value="TreeGrafter"/>
</dbReference>
<dbReference type="Gene3D" id="2.40.50.100">
    <property type="match status" value="1"/>
</dbReference>
<proteinExistence type="inferred from homology"/>
<dbReference type="Pfam" id="PF25944">
    <property type="entry name" value="Beta-barrel_RND"/>
    <property type="match status" value="1"/>
</dbReference>
<comment type="subcellular location">
    <subcellularLocation>
        <location evidence="1">Cell inner membrane</location>
        <topology evidence="1">Lipid-anchor</topology>
    </subcellularLocation>
</comment>
<evidence type="ECO:0000313" key="7">
    <source>
        <dbReference type="EMBL" id="PMP27311.1"/>
    </source>
</evidence>
<feature type="domain" description="Multidrug resistance protein MdtA-like C-terminal permuted SH3" evidence="6">
    <location>
        <begin position="292"/>
        <end position="350"/>
    </location>
</feature>
<evidence type="ECO:0000256" key="2">
    <source>
        <dbReference type="ARBA" id="ARBA00009477"/>
    </source>
</evidence>
<dbReference type="InterPro" id="IPR058624">
    <property type="entry name" value="MdtA-like_HH"/>
</dbReference>
<dbReference type="GO" id="GO:0022857">
    <property type="term" value="F:transmembrane transporter activity"/>
    <property type="evidence" value="ECO:0007669"/>
    <property type="project" value="InterPro"/>
</dbReference>
<dbReference type="PANTHER" id="PTHR30158:SF10">
    <property type="entry name" value="CATION EFFLUX PUMP"/>
    <property type="match status" value="1"/>
</dbReference>
<feature type="domain" description="Multidrug resistance protein MdtA-like alpha-helical hairpin" evidence="3">
    <location>
        <begin position="101"/>
        <end position="169"/>
    </location>
</feature>
<dbReference type="Pfam" id="PF25876">
    <property type="entry name" value="HH_MFP_RND"/>
    <property type="match status" value="1"/>
</dbReference>
<dbReference type="SUPFAM" id="SSF111369">
    <property type="entry name" value="HlyD-like secretion proteins"/>
    <property type="match status" value="1"/>
</dbReference>
<dbReference type="GO" id="GO:0030313">
    <property type="term" value="C:cell envelope"/>
    <property type="evidence" value="ECO:0007669"/>
    <property type="project" value="UniProtKB-SubCell"/>
</dbReference>
<dbReference type="InterPro" id="IPR058625">
    <property type="entry name" value="MdtA-like_BSH"/>
</dbReference>
<gene>
    <name evidence="7" type="ORF">BCS90_22490</name>
</gene>
<dbReference type="InterPro" id="IPR058626">
    <property type="entry name" value="MdtA-like_b-barrel"/>
</dbReference>
<dbReference type="InterPro" id="IPR058627">
    <property type="entry name" value="MdtA-like_C"/>
</dbReference>
<dbReference type="Gene3D" id="2.40.30.170">
    <property type="match status" value="1"/>
</dbReference>
<dbReference type="PANTHER" id="PTHR30158">
    <property type="entry name" value="ACRA/E-RELATED COMPONENT OF DRUG EFFLUX TRANSPORTER"/>
    <property type="match status" value="1"/>
</dbReference>
<reference evidence="7" key="1">
    <citation type="submission" date="2016-07" db="EMBL/GenBank/DDBJ databases">
        <authorList>
            <person name="Kauffman K."/>
            <person name="Arevalo P."/>
            <person name="Polz M.F."/>
        </authorList>
    </citation>
    <scope>NUCLEOTIDE SEQUENCE</scope>
    <source>
        <strain evidence="7">10N.222.46.E12</strain>
    </source>
</reference>
<accession>A0A7Z1MH54</accession>
<dbReference type="Gene3D" id="1.10.287.470">
    <property type="entry name" value="Helix hairpin bin"/>
    <property type="match status" value="1"/>
</dbReference>
<dbReference type="EMBL" id="MDBS01000038">
    <property type="protein sequence ID" value="PMP27311.1"/>
    <property type="molecule type" value="Genomic_DNA"/>
</dbReference>
<evidence type="ECO:0000259" key="5">
    <source>
        <dbReference type="Pfam" id="PF25944"/>
    </source>
</evidence>
<feature type="domain" description="Multidrug resistance protein MdtA-like barrel-sandwich hybrid" evidence="4">
    <location>
        <begin position="60"/>
        <end position="195"/>
    </location>
</feature>
<sequence length="392" mass="43051">MYKKMIAASVLLAVLNGCSGEEVKALAPSKVLPELDIAQVAQEPVQQWFTYTTRIEAPKEVSLMPRVSGMIETIEFQDGQRVKKGDLLVTLDARPFAARVEQLKAQKSSALAALSQAKSELKRADELIKRKAISAEQAETRSTAVKQRAAELSAIVAQLKLAQLDLDFTRIYAPISGTISHAFITEGNNVNPNQSVLTDIVSNGKVYAYFNVDERTWNRYFSRTTVESELPARLTLSGLSDTSVTGRVDFVDNAIDINTGTLTVRAVFDSNKHPLLVGSFGRVQITTSDEQDVLLVPERAIGTDLENRFVLTMNEANVLEYRPIELGERYGKYRAVISGLESSDYIAVNGPAKVGPNTEIIPRPVDLDLSSTRLTLAKLETQEQSVSSMQGQ</sequence>
<evidence type="ECO:0000259" key="6">
    <source>
        <dbReference type="Pfam" id="PF25967"/>
    </source>
</evidence>
<name>A0A7Z1MH54_9VIBR</name>
<dbReference type="NCBIfam" id="TIGR01730">
    <property type="entry name" value="RND_mfp"/>
    <property type="match status" value="1"/>
</dbReference>
<dbReference type="RefSeq" id="WP_016793289.1">
    <property type="nucleotide sequence ID" value="NZ_CP170046.1"/>
</dbReference>
<evidence type="ECO:0000256" key="1">
    <source>
        <dbReference type="ARBA" id="ARBA00004519"/>
    </source>
</evidence>
<dbReference type="InterPro" id="IPR006143">
    <property type="entry name" value="RND_pump_MFP"/>
</dbReference>
<comment type="caution">
    <text evidence="7">The sequence shown here is derived from an EMBL/GenBank/DDBJ whole genome shotgun (WGS) entry which is preliminary data.</text>
</comment>
<dbReference type="Gene3D" id="2.40.420.20">
    <property type="match status" value="1"/>
</dbReference>
<organism evidence="7">
    <name type="scientific">Vibrio cyclitrophicus</name>
    <dbReference type="NCBI Taxonomy" id="47951"/>
    <lineage>
        <taxon>Bacteria</taxon>
        <taxon>Pseudomonadati</taxon>
        <taxon>Pseudomonadota</taxon>
        <taxon>Gammaproteobacteria</taxon>
        <taxon>Vibrionales</taxon>
        <taxon>Vibrionaceae</taxon>
        <taxon>Vibrio</taxon>
    </lineage>
</organism>
<dbReference type="GO" id="GO:0046677">
    <property type="term" value="P:response to antibiotic"/>
    <property type="evidence" value="ECO:0007669"/>
    <property type="project" value="TreeGrafter"/>
</dbReference>
<protein>
    <submittedName>
        <fullName evidence="7">Efflux transporter periplasmic adaptor subunit</fullName>
    </submittedName>
</protein>
<reference evidence="7" key="2">
    <citation type="journal article" date="2018" name="Nature">
        <title>A major lineage of non-tailed dsDNA viruses as unrecognized killers of marine bacteria.</title>
        <authorList>
            <person name="Kauffman K.M."/>
            <person name="Hussain F.A."/>
            <person name="Yang J."/>
            <person name="Arevalo P."/>
            <person name="Brown J.M."/>
            <person name="Chang W.K."/>
            <person name="VanInsberghe D."/>
            <person name="Elsherbini J."/>
            <person name="Sharma R.S."/>
            <person name="Cutler M.B."/>
            <person name="Kelly L."/>
            <person name="Polz M.F."/>
        </authorList>
    </citation>
    <scope>NUCLEOTIDE SEQUENCE</scope>
    <source>
        <strain evidence="7">10N.222.46.E12</strain>
    </source>
</reference>
<evidence type="ECO:0000259" key="3">
    <source>
        <dbReference type="Pfam" id="PF25876"/>
    </source>
</evidence>
<dbReference type="Pfam" id="PF25917">
    <property type="entry name" value="BSH_RND"/>
    <property type="match status" value="1"/>
</dbReference>
<feature type="domain" description="Multidrug resistance protein MdtA-like beta-barrel" evidence="5">
    <location>
        <begin position="238"/>
        <end position="286"/>
    </location>
</feature>